<keyword evidence="1 3" id="KW-0378">Hydrolase</keyword>
<feature type="domain" description="AB hydrolase-1" evidence="2">
    <location>
        <begin position="18"/>
        <end position="133"/>
    </location>
</feature>
<dbReference type="InterPro" id="IPR000073">
    <property type="entry name" value="AB_hydrolase_1"/>
</dbReference>
<reference evidence="3" key="1">
    <citation type="submission" date="2023-08" db="EMBL/GenBank/DDBJ databases">
        <title>Emergence of clinically-relevant ST2 carbapenem-resistant Acinetobacter baumannii strains in hospital sewages in Zhejiang, East of China.</title>
        <authorList>
            <person name="Kaichao C."/>
            <person name="Zhang R."/>
        </authorList>
    </citation>
    <scope>NUCLEOTIDE SEQUENCE</scope>
    <source>
        <strain evidence="3">M-SY-60</strain>
    </source>
</reference>
<dbReference type="GO" id="GO:0016787">
    <property type="term" value="F:hydrolase activity"/>
    <property type="evidence" value="ECO:0007669"/>
    <property type="project" value="UniProtKB-KW"/>
</dbReference>
<evidence type="ECO:0000313" key="4">
    <source>
        <dbReference type="Proteomes" id="UP001243195"/>
    </source>
</evidence>
<comment type="caution">
    <text evidence="3">The sequence shown here is derived from an EMBL/GenBank/DDBJ whole genome shotgun (WGS) entry which is preliminary data.</text>
</comment>
<sequence>MLLNYQLHQAAEPNNNTPLVLIHGLFGSLSNLGVIARAFSQTHDVIQIDVRNHGHSSHSEDMNYSLMAQDILETIKHLNIEKFTAIGHSMGGKITMKLAEIAASNLDKMVVLDMAPFAYQENHHDVIFKALFAVENTNISSRKEAVELMREYIQEEMVIQFLLMSFKQGQWLFNLSSIYAHYQDILSWTNQVKSDIPALFIRGGLSPYVAQEQQVQAIEQQFSNVTLQTIDQAGHWLHAQKPDQVIDYIKEYLK</sequence>
<protein>
    <submittedName>
        <fullName evidence="3">Alpha/beta fold hydrolase</fullName>
    </submittedName>
</protein>
<organism evidence="3 4">
    <name type="scientific">Acinetobacter gerneri</name>
    <dbReference type="NCBI Taxonomy" id="202952"/>
    <lineage>
        <taxon>Bacteria</taxon>
        <taxon>Pseudomonadati</taxon>
        <taxon>Pseudomonadota</taxon>
        <taxon>Gammaproteobacteria</taxon>
        <taxon>Moraxellales</taxon>
        <taxon>Moraxellaceae</taxon>
        <taxon>Acinetobacter</taxon>
    </lineage>
</organism>
<evidence type="ECO:0000259" key="2">
    <source>
        <dbReference type="Pfam" id="PF00561"/>
    </source>
</evidence>
<proteinExistence type="predicted"/>
<dbReference type="Pfam" id="PF00561">
    <property type="entry name" value="Abhydrolase_1"/>
    <property type="match status" value="1"/>
</dbReference>
<dbReference type="Gene3D" id="3.40.50.1820">
    <property type="entry name" value="alpha/beta hydrolase"/>
    <property type="match status" value="1"/>
</dbReference>
<dbReference type="Proteomes" id="UP001243195">
    <property type="component" value="Unassembled WGS sequence"/>
</dbReference>
<dbReference type="EMBL" id="JAVIDA010000010">
    <property type="protein sequence ID" value="MDQ9071598.1"/>
    <property type="molecule type" value="Genomic_DNA"/>
</dbReference>
<dbReference type="PANTHER" id="PTHR46118:SF4">
    <property type="entry name" value="PROTEIN ABHD11"/>
    <property type="match status" value="1"/>
</dbReference>
<accession>A0AAW8JGT1</accession>
<evidence type="ECO:0000256" key="1">
    <source>
        <dbReference type="ARBA" id="ARBA00022801"/>
    </source>
</evidence>
<name>A0AAW8JGT1_9GAMM</name>
<dbReference type="SUPFAM" id="SSF53474">
    <property type="entry name" value="alpha/beta-Hydrolases"/>
    <property type="match status" value="1"/>
</dbReference>
<gene>
    <name evidence="3" type="ORF">RFH51_09025</name>
</gene>
<dbReference type="AlphaFoldDB" id="A0AAW8JGT1"/>
<dbReference type="PANTHER" id="PTHR46118">
    <property type="entry name" value="PROTEIN ABHD11"/>
    <property type="match status" value="1"/>
</dbReference>
<evidence type="ECO:0000313" key="3">
    <source>
        <dbReference type="EMBL" id="MDQ9071598.1"/>
    </source>
</evidence>
<dbReference type="RefSeq" id="WP_308955940.1">
    <property type="nucleotide sequence ID" value="NZ_JAVICY010000008.1"/>
</dbReference>
<dbReference type="InterPro" id="IPR029058">
    <property type="entry name" value="AB_hydrolase_fold"/>
</dbReference>